<reference evidence="1 2" key="1">
    <citation type="submission" date="2019-04" db="EMBL/GenBank/DDBJ databases">
        <authorList>
            <person name="Yang Y."/>
            <person name="Wei D."/>
        </authorList>
    </citation>
    <scope>NUCLEOTIDE SEQUENCE [LARGE SCALE GENOMIC DNA]</scope>
    <source>
        <strain evidence="1 2">L-1-4w-11</strain>
    </source>
</reference>
<gene>
    <name evidence="1" type="ORF">FBR43_05750</name>
</gene>
<dbReference type="SUPFAM" id="SSF53448">
    <property type="entry name" value="Nucleotide-diphospho-sugar transferases"/>
    <property type="match status" value="1"/>
</dbReference>
<dbReference type="EMBL" id="SWKR01000002">
    <property type="protein sequence ID" value="TKD50319.1"/>
    <property type="molecule type" value="Genomic_DNA"/>
</dbReference>
<proteinExistence type="predicted"/>
<comment type="caution">
    <text evidence="1">The sequence shown here is derived from an EMBL/GenBank/DDBJ whole genome shotgun (WGS) entry which is preliminary data.</text>
</comment>
<dbReference type="Gene3D" id="3.90.550.10">
    <property type="entry name" value="Spore Coat Polysaccharide Biosynthesis Protein SpsA, Chain A"/>
    <property type="match status" value="1"/>
</dbReference>
<dbReference type="RefSeq" id="WP_136942260.1">
    <property type="nucleotide sequence ID" value="NZ_SWKR01000002.1"/>
</dbReference>
<keyword evidence="2" id="KW-1185">Reference proteome</keyword>
<protein>
    <submittedName>
        <fullName evidence="1">Capsular biosynthesis protein</fullName>
    </submittedName>
</protein>
<dbReference type="SUPFAM" id="SSF56112">
    <property type="entry name" value="Protein kinase-like (PK-like)"/>
    <property type="match status" value="1"/>
</dbReference>
<evidence type="ECO:0000313" key="1">
    <source>
        <dbReference type="EMBL" id="TKD50319.1"/>
    </source>
</evidence>
<dbReference type="Proteomes" id="UP000309138">
    <property type="component" value="Unassembled WGS sequence"/>
</dbReference>
<sequence>MTTRIITSGAYVGGELEAEFGRIPPAFLPVGGSLLLYRQIERLAAPGVDLILSLPDDFELTSIELERIAAARVRIVRLDPRLSLGRSIACVLAAIEKTGPVEIVHGDTLIAPPEPDAADAMTVGEVSDGYHWAVVRVEDDRITEVKQGALDREPACAPAILTGFFRFSSPQALLRALIQSGDDFARALDLYASRHPVAAIPNGSWLDFGHLQTYFRSRHHLAAARHFNALRIEAGVVHKSSDNAFKIDAEAAWLRSVPPAIQLHCARLIEPRDRIPDGSYSTEYSYLPTVAELYLSRLGIPGWNRILDAIGDYLTQATRSTGAPGNALAALAVEKTRQRIAAAPHAYPWLDRALRVNGRDCPTGHAVLDRCFAIIEGAPPRASTVMHGDLCFSNILYNSRNQRILLIDPRGYVHDGVASIEGDLRYDVAKLAHSVIGRYDQIIAGEYSLREDGEALELAFPEDATKRWLETAFAARSIDGLAFADPVVLATMVTLFVSMIPLHSDDPVRQKALYVNAMRLFSEHVE</sequence>
<name>A0A4U1L0Q2_9SPHN</name>
<organism evidence="1 2">
    <name type="scientific">Sphingomonas baiyangensis</name>
    <dbReference type="NCBI Taxonomy" id="2572576"/>
    <lineage>
        <taxon>Bacteria</taxon>
        <taxon>Pseudomonadati</taxon>
        <taxon>Pseudomonadota</taxon>
        <taxon>Alphaproteobacteria</taxon>
        <taxon>Sphingomonadales</taxon>
        <taxon>Sphingomonadaceae</taxon>
        <taxon>Sphingomonas</taxon>
    </lineage>
</organism>
<dbReference type="InterPro" id="IPR011009">
    <property type="entry name" value="Kinase-like_dom_sf"/>
</dbReference>
<evidence type="ECO:0000313" key="2">
    <source>
        <dbReference type="Proteomes" id="UP000309138"/>
    </source>
</evidence>
<dbReference type="InterPro" id="IPR029044">
    <property type="entry name" value="Nucleotide-diphossugar_trans"/>
</dbReference>
<dbReference type="OrthoDB" id="9814110at2"/>
<accession>A0A4U1L0Q2</accession>
<dbReference type="AlphaFoldDB" id="A0A4U1L0Q2"/>